<dbReference type="GO" id="GO:0016594">
    <property type="term" value="F:glycine binding"/>
    <property type="evidence" value="ECO:0007669"/>
    <property type="project" value="TreeGrafter"/>
</dbReference>
<protein>
    <recommendedName>
        <fullName evidence="4">Glycine N-methyltransferase</fullName>
        <ecNumber evidence="3">2.1.1.20</ecNumber>
    </recommendedName>
</protein>
<dbReference type="CDD" id="cd02440">
    <property type="entry name" value="AdoMet_MTases"/>
    <property type="match status" value="1"/>
</dbReference>
<feature type="region of interest" description="Disordered" evidence="13">
    <location>
        <begin position="1"/>
        <end position="20"/>
    </location>
</feature>
<evidence type="ECO:0000256" key="12">
    <source>
        <dbReference type="SAM" id="Coils"/>
    </source>
</evidence>
<evidence type="ECO:0000256" key="4">
    <source>
        <dbReference type="ARBA" id="ARBA00019972"/>
    </source>
</evidence>
<evidence type="ECO:0000313" key="15">
    <source>
        <dbReference type="Proteomes" id="UP001151699"/>
    </source>
</evidence>
<evidence type="ECO:0000313" key="14">
    <source>
        <dbReference type="EMBL" id="KAJ6635215.1"/>
    </source>
</evidence>
<dbReference type="OrthoDB" id="3647at2759"/>
<accession>A0A9Q0RV13</accession>
<proteinExistence type="predicted"/>
<evidence type="ECO:0000256" key="1">
    <source>
        <dbReference type="ARBA" id="ARBA00004496"/>
    </source>
</evidence>
<dbReference type="GO" id="GO:0006730">
    <property type="term" value="P:one-carbon metabolic process"/>
    <property type="evidence" value="ECO:0007669"/>
    <property type="project" value="TreeGrafter"/>
</dbReference>
<feature type="coiled-coil region" evidence="12">
    <location>
        <begin position="33"/>
        <end position="203"/>
    </location>
</feature>
<evidence type="ECO:0000256" key="5">
    <source>
        <dbReference type="ARBA" id="ARBA00022490"/>
    </source>
</evidence>
<evidence type="ECO:0000256" key="8">
    <source>
        <dbReference type="ARBA" id="ARBA00022679"/>
    </source>
</evidence>
<dbReference type="GO" id="GO:0046498">
    <property type="term" value="P:S-adenosylhomocysteine metabolic process"/>
    <property type="evidence" value="ECO:0007669"/>
    <property type="project" value="TreeGrafter"/>
</dbReference>
<dbReference type="GO" id="GO:0005542">
    <property type="term" value="F:folic acid binding"/>
    <property type="evidence" value="ECO:0007669"/>
    <property type="project" value="UniProtKB-KW"/>
</dbReference>
<dbReference type="GO" id="GO:0032259">
    <property type="term" value="P:methylation"/>
    <property type="evidence" value="ECO:0007669"/>
    <property type="project" value="UniProtKB-KW"/>
</dbReference>
<dbReference type="FunFam" id="3.40.50.150:FF:000113">
    <property type="entry name" value="Glycine N-methyltransferase"/>
    <property type="match status" value="1"/>
</dbReference>
<dbReference type="GO" id="GO:0051289">
    <property type="term" value="P:protein homotetramerization"/>
    <property type="evidence" value="ECO:0007669"/>
    <property type="project" value="TreeGrafter"/>
</dbReference>
<feature type="coiled-coil region" evidence="12">
    <location>
        <begin position="907"/>
        <end position="1004"/>
    </location>
</feature>
<keyword evidence="9" id="KW-0949">S-adenosyl-L-methionine</keyword>
<dbReference type="GO" id="GO:1904047">
    <property type="term" value="F:S-adenosyl-L-methionine binding"/>
    <property type="evidence" value="ECO:0007669"/>
    <property type="project" value="TreeGrafter"/>
</dbReference>
<dbReference type="Gene3D" id="3.30.46.10">
    <property type="entry name" value="Glycine N-methyltransferase, chain A, domain 1"/>
    <property type="match status" value="1"/>
</dbReference>
<keyword evidence="5" id="KW-0963">Cytoplasm</keyword>
<dbReference type="GO" id="GO:0042802">
    <property type="term" value="F:identical protein binding"/>
    <property type="evidence" value="ECO:0007669"/>
    <property type="project" value="TreeGrafter"/>
</dbReference>
<keyword evidence="10" id="KW-0290">Folate-binding</keyword>
<dbReference type="Proteomes" id="UP001151699">
    <property type="component" value="Chromosome C"/>
</dbReference>
<evidence type="ECO:0000256" key="2">
    <source>
        <dbReference type="ARBA" id="ARBA00011881"/>
    </source>
</evidence>
<dbReference type="PROSITE" id="PS51600">
    <property type="entry name" value="SAM_GNMT"/>
    <property type="match status" value="1"/>
</dbReference>
<dbReference type="Gene3D" id="3.40.50.150">
    <property type="entry name" value="Vaccinia Virus protein VP39"/>
    <property type="match status" value="1"/>
</dbReference>
<comment type="subcellular location">
    <subcellularLocation>
        <location evidence="1">Cytoplasm</location>
    </subcellularLocation>
</comment>
<name>A0A9Q0RV13_9DIPT</name>
<evidence type="ECO:0000256" key="9">
    <source>
        <dbReference type="ARBA" id="ARBA00022691"/>
    </source>
</evidence>
<evidence type="ECO:0000256" key="7">
    <source>
        <dbReference type="ARBA" id="ARBA00022603"/>
    </source>
</evidence>
<organism evidence="14 15">
    <name type="scientific">Pseudolycoriella hygida</name>
    <dbReference type="NCBI Taxonomy" id="35572"/>
    <lineage>
        <taxon>Eukaryota</taxon>
        <taxon>Metazoa</taxon>
        <taxon>Ecdysozoa</taxon>
        <taxon>Arthropoda</taxon>
        <taxon>Hexapoda</taxon>
        <taxon>Insecta</taxon>
        <taxon>Pterygota</taxon>
        <taxon>Neoptera</taxon>
        <taxon>Endopterygota</taxon>
        <taxon>Diptera</taxon>
        <taxon>Nematocera</taxon>
        <taxon>Sciaroidea</taxon>
        <taxon>Sciaridae</taxon>
        <taxon>Pseudolycoriella</taxon>
    </lineage>
</organism>
<keyword evidence="15" id="KW-1185">Reference proteome</keyword>
<comment type="catalytic activity">
    <reaction evidence="11">
        <text>glycine + S-adenosyl-L-methionine = sarcosine + S-adenosyl-L-homocysteine + H(+)</text>
        <dbReference type="Rhea" id="RHEA:19937"/>
        <dbReference type="ChEBI" id="CHEBI:15378"/>
        <dbReference type="ChEBI" id="CHEBI:57305"/>
        <dbReference type="ChEBI" id="CHEBI:57433"/>
        <dbReference type="ChEBI" id="CHEBI:57856"/>
        <dbReference type="ChEBI" id="CHEBI:59789"/>
        <dbReference type="EC" id="2.1.1.20"/>
    </reaction>
    <physiologicalReaction direction="left-to-right" evidence="11">
        <dbReference type="Rhea" id="RHEA:19938"/>
    </physiologicalReaction>
</comment>
<dbReference type="GO" id="GO:0046500">
    <property type="term" value="P:S-adenosylmethionine metabolic process"/>
    <property type="evidence" value="ECO:0007669"/>
    <property type="project" value="TreeGrafter"/>
</dbReference>
<dbReference type="GO" id="GO:0005829">
    <property type="term" value="C:cytosol"/>
    <property type="evidence" value="ECO:0007669"/>
    <property type="project" value="TreeGrafter"/>
</dbReference>
<feature type="coiled-coil region" evidence="12">
    <location>
        <begin position="319"/>
        <end position="670"/>
    </location>
</feature>
<dbReference type="GO" id="GO:1901052">
    <property type="term" value="P:sarcosine metabolic process"/>
    <property type="evidence" value="ECO:0007669"/>
    <property type="project" value="TreeGrafter"/>
</dbReference>
<sequence>MDQKEAQADGDVPKKSPFDQLDRDELIKKCKGLLAIAKNAKQAKDEYAEENAKLLDRIEKLETQKLADKESLKAMQEIVDDLTEKKLETANLEKSLTKANAQLANISEEANVLTEHAIENESLKRQIKRLTDENEELISEMEQIEAKTKEEHSKDSERYEMLKLENDKLTQMANSNEKLLNKLSEHQEQFDKISLELQETKEHSEKLIVELTTASEQNVILTQHSRKQADKLKLYKSKIMEFSAKLKQLKLSKEVLAKIVSEYSQSVTKWQLDIIDAMKQIENKSMGQLEEMLSTKTTMKSESIIAVPCPEDLEKEDENSELRKMNHELSSELETLKNQLAENDSRMDSVGDKKLIADLQQELNESKEDNERLAIEIEKIRIANQAEGVDAEEDKKVIADLQQQLSMLNEDNAHLALEIEQIRTANRTEKMDSEKDKKVIVDLQQQLNELKEENEHLALEIERIRVANQTERVDAEEDKKVIADLQQQLSVLNEDNTHLVLEIEQIRTVNRTEKMDTEKDKKVIADLQQQLNELKEENEHLALEIEKIRIANQTERVDAEEDKKFIADLQRQLSVLNEDNAQLALEIEQIRTDNQTEKMDTEKDKKVIADLQQQLNVLKEENENLALEIEKIRVANRTKRVDAEEDKKLIADLQQQLNVVNEDNEHLTLEIERIRIANQTERENYSKDFENEKSRLLNDVADLNHSLEKKQISLDELSDKNVDLTSKLGEYTVGLNEKNVEINELKSALEQLQQKRSQENEELLNEMREINEALKNRGDVISKQKLSIAELNDKIDQLQQQITQSNLVNDAANKQIEQLNDRVKEMESKAFPDDTQMSVSTISRAEEVNRMRDIEEGFEEKYNKLRVLAVKLKKKVAEQSSIIQTLDSRNNDNTNEGLQITSKLGVMEVQVKNLQLLQSENDRLLDELEMARNNGKKDQLELEKVRSALDKASNELVELKSNEIQSDAKNVNSSQAIKEYLKQIQGLKEENSENLVTKKSLENELIKLKGNLNVIKMPQADSVFRARSDGISAEGVRDQYADGKAAKVWEIFIGDKSSRTDNYRNFLVNLLREKGCKRILDVACGTGIDSIMLVEEGFEVVSVDASDKMLKYALKERWNRRHEKGFDEWVIEEANWLTVYKDIEPIVADGFDAVLCLGNSFAHMLDSFGDQSEQKRAIQNFKDCAKPGGLLLIDHRNYDSIMDTGSTPSKCIYYNSKHTSDIKTSVLYIEGKPFLITLDYLIDTGNEISEFRLSYYPHRLEVFKKMLQDVFGTTAKHTIFGDFKELNEIDTPGFYIHLIEKSNNDLPTN</sequence>
<dbReference type="InterPro" id="IPR029063">
    <property type="entry name" value="SAM-dependent_MTases_sf"/>
</dbReference>
<evidence type="ECO:0000256" key="10">
    <source>
        <dbReference type="ARBA" id="ARBA00022954"/>
    </source>
</evidence>
<gene>
    <name evidence="14" type="primary">Gnmt</name>
    <name evidence="14" type="ORF">Bhyg_13799</name>
</gene>
<evidence type="ECO:0000256" key="6">
    <source>
        <dbReference type="ARBA" id="ARBA00022553"/>
    </source>
</evidence>
<comment type="subunit">
    <text evidence="2">Homotetramer.</text>
</comment>
<evidence type="ECO:0000256" key="3">
    <source>
        <dbReference type="ARBA" id="ARBA00011999"/>
    </source>
</evidence>
<dbReference type="EMBL" id="WJQU01000004">
    <property type="protein sequence ID" value="KAJ6635215.1"/>
    <property type="molecule type" value="Genomic_DNA"/>
</dbReference>
<dbReference type="EC" id="2.1.1.20" evidence="3"/>
<evidence type="ECO:0000256" key="13">
    <source>
        <dbReference type="SAM" id="MobiDB-lite"/>
    </source>
</evidence>
<comment type="caution">
    <text evidence="14">The sequence shown here is derived from an EMBL/GenBank/DDBJ whole genome shotgun (WGS) entry which is preliminary data.</text>
</comment>
<keyword evidence="6" id="KW-0597">Phosphoprotein</keyword>
<keyword evidence="8" id="KW-0808">Transferase</keyword>
<dbReference type="GO" id="GO:0017174">
    <property type="term" value="F:glycine N-methyltransferase activity"/>
    <property type="evidence" value="ECO:0007669"/>
    <property type="project" value="UniProtKB-EC"/>
</dbReference>
<keyword evidence="7" id="KW-0489">Methyltransferase</keyword>
<evidence type="ECO:0000256" key="11">
    <source>
        <dbReference type="ARBA" id="ARBA00048261"/>
    </source>
</evidence>
<keyword evidence="12" id="KW-0175">Coiled coil</keyword>
<feature type="coiled-coil region" evidence="12">
    <location>
        <begin position="700"/>
        <end position="829"/>
    </location>
</feature>
<reference evidence="14" key="1">
    <citation type="submission" date="2022-07" db="EMBL/GenBank/DDBJ databases">
        <authorList>
            <person name="Trinca V."/>
            <person name="Uliana J.V.C."/>
            <person name="Torres T.T."/>
            <person name="Ward R.J."/>
            <person name="Monesi N."/>
        </authorList>
    </citation>
    <scope>NUCLEOTIDE SEQUENCE</scope>
    <source>
        <strain evidence="14">HSMRA1968</strain>
        <tissue evidence="14">Whole embryos</tissue>
    </source>
</reference>
<dbReference type="PANTHER" id="PTHR16458:SF2">
    <property type="entry name" value="GLYCINE N-METHYLTRANSFERASE"/>
    <property type="match status" value="1"/>
</dbReference>
<dbReference type="GO" id="GO:0006111">
    <property type="term" value="P:regulation of gluconeogenesis"/>
    <property type="evidence" value="ECO:0007669"/>
    <property type="project" value="TreeGrafter"/>
</dbReference>
<dbReference type="InterPro" id="IPR014369">
    <property type="entry name" value="Gly/Sar_N_MeTrfase"/>
</dbReference>
<dbReference type="PANTHER" id="PTHR16458">
    <property type="entry name" value="GLYCINE N-METHYLTRANSFERASE"/>
    <property type="match status" value="1"/>
</dbReference>
<dbReference type="SUPFAM" id="SSF53335">
    <property type="entry name" value="S-adenosyl-L-methionine-dependent methyltransferases"/>
    <property type="match status" value="1"/>
</dbReference>
<dbReference type="Pfam" id="PF13489">
    <property type="entry name" value="Methyltransf_23"/>
    <property type="match status" value="1"/>
</dbReference>